<dbReference type="PANTHER" id="PTHR48051">
    <property type="match status" value="1"/>
</dbReference>
<evidence type="ECO:0000256" key="7">
    <source>
        <dbReference type="ARBA" id="ARBA00022840"/>
    </source>
</evidence>
<comment type="caution">
    <text evidence="13">The sequence shown here is derived from an EMBL/GenBank/DDBJ whole genome shotgun (WGS) entry which is preliminary data.</text>
</comment>
<keyword evidence="2" id="KW-0433">Leucine-rich repeat</keyword>
<keyword evidence="5" id="KW-0547">Nucleotide-binding</keyword>
<keyword evidence="11" id="KW-0472">Membrane</keyword>
<feature type="transmembrane region" description="Helical" evidence="11">
    <location>
        <begin position="730"/>
        <end position="751"/>
    </location>
</feature>
<dbReference type="SUPFAM" id="SSF52540">
    <property type="entry name" value="P-loop containing nucleoside triphosphate hydrolases"/>
    <property type="match status" value="1"/>
</dbReference>
<dbReference type="PRINTS" id="PR00449">
    <property type="entry name" value="RASTRNSFRMNG"/>
</dbReference>
<dbReference type="InterPro" id="IPR027417">
    <property type="entry name" value="P-loop_NTPase"/>
</dbReference>
<keyword evidence="11" id="KW-1133">Transmembrane helix</keyword>
<keyword evidence="4" id="KW-0677">Repeat</keyword>
<dbReference type="EC" id="2.7.11.1" evidence="1"/>
<organism evidence="13 14">
    <name type="scientific">Hymenobacter defluvii</name>
    <dbReference type="NCBI Taxonomy" id="2054411"/>
    <lineage>
        <taxon>Bacteria</taxon>
        <taxon>Pseudomonadati</taxon>
        <taxon>Bacteroidota</taxon>
        <taxon>Cytophagia</taxon>
        <taxon>Cytophagales</taxon>
        <taxon>Hymenobacteraceae</taxon>
        <taxon>Hymenobacter</taxon>
    </lineage>
</organism>
<dbReference type="InterPro" id="IPR005225">
    <property type="entry name" value="Small_GTP-bd"/>
</dbReference>
<dbReference type="Gene3D" id="3.30.310.200">
    <property type="match status" value="1"/>
</dbReference>
<dbReference type="InterPro" id="IPR055414">
    <property type="entry name" value="LRR_R13L4/SHOC2-like"/>
</dbReference>
<dbReference type="EMBL" id="JAGETX010000002">
    <property type="protein sequence ID" value="MBO3269987.1"/>
    <property type="molecule type" value="Genomic_DNA"/>
</dbReference>
<comment type="catalytic activity">
    <reaction evidence="10">
        <text>L-seryl-[protein] + ATP = O-phospho-L-seryl-[protein] + ADP + H(+)</text>
        <dbReference type="Rhea" id="RHEA:17989"/>
        <dbReference type="Rhea" id="RHEA-COMP:9863"/>
        <dbReference type="Rhea" id="RHEA-COMP:11604"/>
        <dbReference type="ChEBI" id="CHEBI:15378"/>
        <dbReference type="ChEBI" id="CHEBI:29999"/>
        <dbReference type="ChEBI" id="CHEBI:30616"/>
        <dbReference type="ChEBI" id="CHEBI:83421"/>
        <dbReference type="ChEBI" id="CHEBI:456216"/>
        <dbReference type="EC" id="2.7.11.1"/>
    </reaction>
</comment>
<dbReference type="InterPro" id="IPR057263">
    <property type="entry name" value="COR-B"/>
</dbReference>
<dbReference type="PROSITE" id="PS51424">
    <property type="entry name" value="ROC"/>
    <property type="match status" value="1"/>
</dbReference>
<dbReference type="Gene3D" id="1.10.10.2200">
    <property type="match status" value="1"/>
</dbReference>
<keyword evidence="11" id="KW-0812">Transmembrane</keyword>
<dbReference type="InterPro" id="IPR032171">
    <property type="entry name" value="COR-A"/>
</dbReference>
<protein>
    <recommendedName>
        <fullName evidence="1">non-specific serine/threonine protein kinase</fullName>
        <ecNumber evidence="1">2.7.11.1</ecNumber>
    </recommendedName>
</protein>
<name>A0ABS3T8M6_9BACT</name>
<dbReference type="Gene3D" id="3.40.50.300">
    <property type="entry name" value="P-loop containing nucleotide triphosphate hydrolases"/>
    <property type="match status" value="1"/>
</dbReference>
<evidence type="ECO:0000259" key="12">
    <source>
        <dbReference type="PROSITE" id="PS51424"/>
    </source>
</evidence>
<reference evidence="13 14" key="1">
    <citation type="submission" date="2021-03" db="EMBL/GenBank/DDBJ databases">
        <authorList>
            <person name="Kim M.K."/>
        </authorList>
    </citation>
    <scope>NUCLEOTIDE SEQUENCE [LARGE SCALE GENOMIC DNA]</scope>
    <source>
        <strain evidence="13 14">BT507</strain>
    </source>
</reference>
<evidence type="ECO:0000256" key="11">
    <source>
        <dbReference type="SAM" id="Phobius"/>
    </source>
</evidence>
<proteinExistence type="predicted"/>
<dbReference type="InterPro" id="IPR003591">
    <property type="entry name" value="Leu-rich_rpt_typical-subtyp"/>
</dbReference>
<evidence type="ECO:0000256" key="6">
    <source>
        <dbReference type="ARBA" id="ARBA00022777"/>
    </source>
</evidence>
<keyword evidence="6" id="KW-0418">Kinase</keyword>
<evidence type="ECO:0000256" key="10">
    <source>
        <dbReference type="ARBA" id="ARBA00048679"/>
    </source>
</evidence>
<evidence type="ECO:0000256" key="5">
    <source>
        <dbReference type="ARBA" id="ARBA00022741"/>
    </source>
</evidence>
<evidence type="ECO:0000256" key="1">
    <source>
        <dbReference type="ARBA" id="ARBA00012513"/>
    </source>
</evidence>
<dbReference type="Gene3D" id="3.80.10.10">
    <property type="entry name" value="Ribonuclease Inhibitor"/>
    <property type="match status" value="1"/>
</dbReference>
<dbReference type="Pfam" id="PF23598">
    <property type="entry name" value="LRR_14"/>
    <property type="match status" value="1"/>
</dbReference>
<evidence type="ECO:0000256" key="9">
    <source>
        <dbReference type="ARBA" id="ARBA00047899"/>
    </source>
</evidence>
<evidence type="ECO:0000256" key="3">
    <source>
        <dbReference type="ARBA" id="ARBA00022679"/>
    </source>
</evidence>
<dbReference type="Pfam" id="PF25497">
    <property type="entry name" value="COR-B"/>
    <property type="match status" value="1"/>
</dbReference>
<dbReference type="Pfam" id="PF16095">
    <property type="entry name" value="COR-A"/>
    <property type="match status" value="1"/>
</dbReference>
<dbReference type="Gene3D" id="1.10.10.10">
    <property type="entry name" value="Winged helix-like DNA-binding domain superfamily/Winged helix DNA-binding domain"/>
    <property type="match status" value="1"/>
</dbReference>
<dbReference type="SMART" id="SM00369">
    <property type="entry name" value="LRR_TYP"/>
    <property type="match status" value="6"/>
</dbReference>
<dbReference type="SMART" id="SM00175">
    <property type="entry name" value="RAB"/>
    <property type="match status" value="1"/>
</dbReference>
<gene>
    <name evidence="13" type="ORF">J4D97_04935</name>
</gene>
<dbReference type="InterPro" id="IPR050216">
    <property type="entry name" value="LRR_domain-containing"/>
</dbReference>
<keyword evidence="8" id="KW-0342">GTP-binding</keyword>
<evidence type="ECO:0000313" key="14">
    <source>
        <dbReference type="Proteomes" id="UP000670527"/>
    </source>
</evidence>
<dbReference type="InterPro" id="IPR036388">
    <property type="entry name" value="WH-like_DNA-bd_sf"/>
</dbReference>
<dbReference type="InterPro" id="IPR020859">
    <property type="entry name" value="ROC"/>
</dbReference>
<dbReference type="Proteomes" id="UP000670527">
    <property type="component" value="Unassembled WGS sequence"/>
</dbReference>
<evidence type="ECO:0000313" key="13">
    <source>
        <dbReference type="EMBL" id="MBO3269987.1"/>
    </source>
</evidence>
<keyword evidence="14" id="KW-1185">Reference proteome</keyword>
<evidence type="ECO:0000256" key="8">
    <source>
        <dbReference type="ARBA" id="ARBA00023134"/>
    </source>
</evidence>
<keyword evidence="3" id="KW-0808">Transferase</keyword>
<accession>A0ABS3T8M6</accession>
<evidence type="ECO:0000256" key="4">
    <source>
        <dbReference type="ARBA" id="ARBA00022737"/>
    </source>
</evidence>
<comment type="catalytic activity">
    <reaction evidence="9">
        <text>L-threonyl-[protein] + ATP = O-phospho-L-threonyl-[protein] + ADP + H(+)</text>
        <dbReference type="Rhea" id="RHEA:46608"/>
        <dbReference type="Rhea" id="RHEA-COMP:11060"/>
        <dbReference type="Rhea" id="RHEA-COMP:11605"/>
        <dbReference type="ChEBI" id="CHEBI:15378"/>
        <dbReference type="ChEBI" id="CHEBI:30013"/>
        <dbReference type="ChEBI" id="CHEBI:30616"/>
        <dbReference type="ChEBI" id="CHEBI:61977"/>
        <dbReference type="ChEBI" id="CHEBI:456216"/>
        <dbReference type="EC" id="2.7.11.1"/>
    </reaction>
</comment>
<dbReference type="Pfam" id="PF08477">
    <property type="entry name" value="Roc"/>
    <property type="match status" value="1"/>
</dbReference>
<dbReference type="SUPFAM" id="SSF52058">
    <property type="entry name" value="L domain-like"/>
    <property type="match status" value="1"/>
</dbReference>
<sequence length="782" mass="90497">MTRKELVDHIQIAKDNSVKSLDLSGKGLLEIPAEIGMLTEVTYLDLSNNSLTYLPKEIGYLEKLSELNIKDNELKSLPEEFGCLFSLELIHMNGNNFDEFPNCVYNMKKLKHICIAGNNISEISDEIENLIRLNDIQLYQNNFTSFPLSLTKLYNIKSIGLGRNKIKEIPIEVTNMNSLTELKLDYNPLRIPPEVLSKNTRYLFNHIRKHEESKNKKYFSEAKLVFVGDGNVGKTSLIRVLQGQRFDRSQSKTDGISIKKWNVKVDEGRDVSVNIWDFGGQEIMHATHQFFLTERSVYVLVLNTREEDRYGMVEYWLKLIRSFGGDSPIIVALNKCDEHMGDVDRKGLKAKYNIHGFVMTSCKDNTGKKELLEFIKESIGSLEHTKFEWIDKEFNVKRRLEDMKYDYISYDEYKAICKQQGVEDDKDLIGFLHDLGIVLNFKNDERLSDTNILNPSWVTDGVYKIINSKLLFESKGVLEINKVSSILNGKTHPKNKHLFIIDMMKHFELCFDIEGTKGEKLLIPELLPIQEPDFDWNYRDNLSFQYKYDFLTSSIISRFIVKIHYFVYDNIYWKNGVVIKLGENRCLIKADREEKIVYIFIDGEKITRRDALSKVRIQFDLIHNSINSIAPVELIPINGTKETVKYRHMLQYEKADILEYITENGNHIKVSELLDGIDTSADKVKMFSEGENLNNISNSFSPVINISNNDVSEINKNRHENKVPWYKKTWLFIIGLLGFIGLIIAIVNDGFSVFDRFNKSKNSIKPRAAQDTILVRSNKHVK</sequence>
<dbReference type="PROSITE" id="PS51419">
    <property type="entry name" value="RAB"/>
    <property type="match status" value="1"/>
</dbReference>
<dbReference type="PANTHER" id="PTHR48051:SF1">
    <property type="entry name" value="RAS SUPPRESSOR PROTEIN 1"/>
    <property type="match status" value="1"/>
</dbReference>
<feature type="domain" description="Roc" evidence="12">
    <location>
        <begin position="215"/>
        <end position="382"/>
    </location>
</feature>
<dbReference type="NCBIfam" id="TIGR00231">
    <property type="entry name" value="small_GTP"/>
    <property type="match status" value="1"/>
</dbReference>
<dbReference type="InterPro" id="IPR032675">
    <property type="entry name" value="LRR_dom_sf"/>
</dbReference>
<evidence type="ECO:0000256" key="2">
    <source>
        <dbReference type="ARBA" id="ARBA00022614"/>
    </source>
</evidence>
<keyword evidence="7" id="KW-0067">ATP-binding</keyword>
<dbReference type="RefSeq" id="WP_208306623.1">
    <property type="nucleotide sequence ID" value="NZ_JAGETX010000002.1"/>
</dbReference>